<dbReference type="EMBL" id="NIGF01000002">
    <property type="protein sequence ID" value="PQV65183.1"/>
    <property type="molecule type" value="Genomic_DNA"/>
</dbReference>
<evidence type="ECO:0000256" key="1">
    <source>
        <dbReference type="SAM" id="Phobius"/>
    </source>
</evidence>
<feature type="transmembrane region" description="Helical" evidence="1">
    <location>
        <begin position="44"/>
        <end position="63"/>
    </location>
</feature>
<keyword evidence="1" id="KW-1133">Transmembrane helix</keyword>
<feature type="transmembrane region" description="Helical" evidence="1">
    <location>
        <begin position="200"/>
        <end position="221"/>
    </location>
</feature>
<name>A0A2S8SWL5_9BACT</name>
<evidence type="ECO:0000313" key="2">
    <source>
        <dbReference type="EMBL" id="PQV65183.1"/>
    </source>
</evidence>
<feature type="transmembrane region" description="Helical" evidence="1">
    <location>
        <begin position="109"/>
        <end position="129"/>
    </location>
</feature>
<comment type="caution">
    <text evidence="2">The sequence shown here is derived from an EMBL/GenBank/DDBJ whole genome shotgun (WGS) entry which is preliminary data.</text>
</comment>
<keyword evidence="1" id="KW-0812">Transmembrane</keyword>
<accession>A0A2S8SWL5</accession>
<dbReference type="SUPFAM" id="SSF81324">
    <property type="entry name" value="Voltage-gated potassium channels"/>
    <property type="match status" value="1"/>
</dbReference>
<protein>
    <submittedName>
        <fullName evidence="2">Putative membrane protein</fullName>
    </submittedName>
</protein>
<keyword evidence="1" id="KW-0472">Membrane</keyword>
<organism evidence="2 3">
    <name type="scientific">Abditibacterium utsteinense</name>
    <dbReference type="NCBI Taxonomy" id="1960156"/>
    <lineage>
        <taxon>Bacteria</taxon>
        <taxon>Pseudomonadati</taxon>
        <taxon>Abditibacteriota</taxon>
        <taxon>Abditibacteriia</taxon>
        <taxon>Abditibacteriales</taxon>
        <taxon>Abditibacteriaceae</taxon>
        <taxon>Abditibacterium</taxon>
    </lineage>
</organism>
<feature type="transmembrane region" description="Helical" evidence="1">
    <location>
        <begin position="75"/>
        <end position="97"/>
    </location>
</feature>
<sequence>MKRSSTMNEKTSRTLDMPAPRWTIIFALAAVAALYAALPTRLLVGPRYLLAALIALLTLPTIWSHRTGRHDINQILGYLINGIETFALVASVVLLLSGLSTHRDTPLQLLRGAGVLWLSNIFIFALWYWRLDAGGPHRRDAKPGHRQGAFQFPQMSLGEDDANFDPNWSPDFIDYLFLAFNSSTALSPTDAPVFSRWAKILMMLQALISLALVAVLAARAVNGL</sequence>
<dbReference type="Proteomes" id="UP000237684">
    <property type="component" value="Unassembled WGS sequence"/>
</dbReference>
<feature type="transmembrane region" description="Helical" evidence="1">
    <location>
        <begin position="21"/>
        <end position="38"/>
    </location>
</feature>
<gene>
    <name evidence="2" type="ORF">B1R32_102191</name>
</gene>
<dbReference type="InParanoid" id="A0A2S8SWL5"/>
<evidence type="ECO:0000313" key="3">
    <source>
        <dbReference type="Proteomes" id="UP000237684"/>
    </source>
</evidence>
<dbReference type="AlphaFoldDB" id="A0A2S8SWL5"/>
<proteinExistence type="predicted"/>
<keyword evidence="3" id="KW-1185">Reference proteome</keyword>
<reference evidence="2 3" key="1">
    <citation type="journal article" date="2018" name="Syst. Appl. Microbiol.">
        <title>Abditibacterium utsteinense sp. nov., the first cultivated member of candidate phylum FBP, isolated from ice-free Antarctic soil samples.</title>
        <authorList>
            <person name="Tahon G."/>
            <person name="Tytgat B."/>
            <person name="Lebbe L."/>
            <person name="Carlier A."/>
            <person name="Willems A."/>
        </authorList>
    </citation>
    <scope>NUCLEOTIDE SEQUENCE [LARGE SCALE GENOMIC DNA]</scope>
    <source>
        <strain evidence="2 3">LMG 29911</strain>
    </source>
</reference>